<dbReference type="Proteomes" id="UP000269721">
    <property type="component" value="Unassembled WGS sequence"/>
</dbReference>
<keyword evidence="3" id="KW-1185">Reference proteome</keyword>
<organism evidence="2 3">
    <name type="scientific">Blyttiomyces helicus</name>
    <dbReference type="NCBI Taxonomy" id="388810"/>
    <lineage>
        <taxon>Eukaryota</taxon>
        <taxon>Fungi</taxon>
        <taxon>Fungi incertae sedis</taxon>
        <taxon>Chytridiomycota</taxon>
        <taxon>Chytridiomycota incertae sedis</taxon>
        <taxon>Chytridiomycetes</taxon>
        <taxon>Chytridiomycetes incertae sedis</taxon>
        <taxon>Blyttiomyces</taxon>
    </lineage>
</organism>
<feature type="region of interest" description="Disordered" evidence="1">
    <location>
        <begin position="21"/>
        <end position="162"/>
    </location>
</feature>
<feature type="compositionally biased region" description="Acidic residues" evidence="1">
    <location>
        <begin position="320"/>
        <end position="335"/>
    </location>
</feature>
<accession>A0A4V1IS05</accession>
<sequence>MMGALCCRASVPWGILRRKPAREGKVHPDVSSKISVTARESPQSAWTEAGDAARYSWLDQSGSSESRAATNPSKPLTDAPRRPSVGGLKRSSTTGTGRPDLPRITRSVTWSEHQPSSSRPSSSGSGSRQFRARSSSELMAIGTVESVAEEDEGGLGKSPSTEIREAWGAGGLILAEEAAARIAGGSASLIGRSAPSSLATPRGSTILNSNPAGGRSTPSFVATPRASVVNRSSPGIDPDGNNAGAPLPPERGYSSSSFASFRDETDYDFEQPDVGSSRAATTRGSVVSRSGLASETAVEESVGCADDVSPEEIPSASQDLDVDSTDADVDSEEDRAADPSPSDPSTIEEKEVDRYVYEGPRSGRFSLSKALPEPPPSDPADDDSQSSASSGSDEESPATRYASPDDAIQVLFRALDPGRRQVNSNSVVPPGMADDLPPEIFAGIEDELPGFDRELRQNMYPAIYRAGR</sequence>
<feature type="compositionally biased region" description="Low complexity" evidence="1">
    <location>
        <begin position="114"/>
        <end position="136"/>
    </location>
</feature>
<feature type="compositionally biased region" description="Basic and acidic residues" evidence="1">
    <location>
        <begin position="347"/>
        <end position="356"/>
    </location>
</feature>
<dbReference type="AlphaFoldDB" id="A0A4V1IS05"/>
<feature type="compositionally biased region" description="Polar residues" evidence="1">
    <location>
        <begin position="278"/>
        <end position="293"/>
    </location>
</feature>
<evidence type="ECO:0000256" key="1">
    <source>
        <dbReference type="SAM" id="MobiDB-lite"/>
    </source>
</evidence>
<reference evidence="3" key="1">
    <citation type="journal article" date="2018" name="Nat. Microbiol.">
        <title>Leveraging single-cell genomics to expand the fungal tree of life.</title>
        <authorList>
            <person name="Ahrendt S.R."/>
            <person name="Quandt C.A."/>
            <person name="Ciobanu D."/>
            <person name="Clum A."/>
            <person name="Salamov A."/>
            <person name="Andreopoulos B."/>
            <person name="Cheng J.F."/>
            <person name="Woyke T."/>
            <person name="Pelin A."/>
            <person name="Henrissat B."/>
            <person name="Reynolds N.K."/>
            <person name="Benny G.L."/>
            <person name="Smith M.E."/>
            <person name="James T.Y."/>
            <person name="Grigoriev I.V."/>
        </authorList>
    </citation>
    <scope>NUCLEOTIDE SEQUENCE [LARGE SCALE GENOMIC DNA]</scope>
</reference>
<name>A0A4V1IS05_9FUNG</name>
<evidence type="ECO:0000313" key="2">
    <source>
        <dbReference type="EMBL" id="RKO91877.1"/>
    </source>
</evidence>
<proteinExistence type="predicted"/>
<dbReference type="EMBL" id="KZ994866">
    <property type="protein sequence ID" value="RKO91877.1"/>
    <property type="molecule type" value="Genomic_DNA"/>
</dbReference>
<feature type="compositionally biased region" description="Polar residues" evidence="1">
    <location>
        <begin position="194"/>
        <end position="220"/>
    </location>
</feature>
<protein>
    <submittedName>
        <fullName evidence="2">Uncharacterized protein</fullName>
    </submittedName>
</protein>
<feature type="compositionally biased region" description="Polar residues" evidence="1">
    <location>
        <begin position="58"/>
        <end position="74"/>
    </location>
</feature>
<feature type="compositionally biased region" description="Basic and acidic residues" evidence="1">
    <location>
        <begin position="21"/>
        <end position="30"/>
    </location>
</feature>
<feature type="region of interest" description="Disordered" evidence="1">
    <location>
        <begin position="189"/>
        <end position="407"/>
    </location>
</feature>
<feature type="compositionally biased region" description="Polar residues" evidence="1">
    <location>
        <begin position="32"/>
        <end position="46"/>
    </location>
</feature>
<gene>
    <name evidence="2" type="ORF">BDK51DRAFT_39206</name>
</gene>
<evidence type="ECO:0000313" key="3">
    <source>
        <dbReference type="Proteomes" id="UP000269721"/>
    </source>
</evidence>